<feature type="compositionally biased region" description="Pro residues" evidence="2">
    <location>
        <begin position="473"/>
        <end position="483"/>
    </location>
</feature>
<feature type="compositionally biased region" description="Polar residues" evidence="2">
    <location>
        <begin position="969"/>
        <end position="984"/>
    </location>
</feature>
<feature type="compositionally biased region" description="Polar residues" evidence="2">
    <location>
        <begin position="808"/>
        <end position="817"/>
    </location>
</feature>
<feature type="DNA-binding region" description="HMG box" evidence="1">
    <location>
        <begin position="543"/>
        <end position="612"/>
    </location>
</feature>
<feature type="region of interest" description="Disordered" evidence="2">
    <location>
        <begin position="446"/>
        <end position="534"/>
    </location>
</feature>
<feature type="compositionally biased region" description="Polar residues" evidence="2">
    <location>
        <begin position="747"/>
        <end position="778"/>
    </location>
</feature>
<feature type="compositionally biased region" description="Low complexity" evidence="2">
    <location>
        <begin position="824"/>
        <end position="836"/>
    </location>
</feature>
<dbReference type="SUPFAM" id="SSF47095">
    <property type="entry name" value="HMG-box"/>
    <property type="match status" value="1"/>
</dbReference>
<organism evidence="4 5">
    <name type="scientific">Puccinia coronata f. sp. avenae</name>
    <dbReference type="NCBI Taxonomy" id="200324"/>
    <lineage>
        <taxon>Eukaryota</taxon>
        <taxon>Fungi</taxon>
        <taxon>Dikarya</taxon>
        <taxon>Basidiomycota</taxon>
        <taxon>Pucciniomycotina</taxon>
        <taxon>Pucciniomycetes</taxon>
        <taxon>Pucciniales</taxon>
        <taxon>Pucciniaceae</taxon>
        <taxon>Puccinia</taxon>
    </lineage>
</organism>
<feature type="region of interest" description="Disordered" evidence="2">
    <location>
        <begin position="947"/>
        <end position="984"/>
    </location>
</feature>
<dbReference type="SMART" id="SM00398">
    <property type="entry name" value="HMG"/>
    <property type="match status" value="1"/>
</dbReference>
<dbReference type="EMBL" id="PGCI01000133">
    <property type="protein sequence ID" value="PLW38078.1"/>
    <property type="molecule type" value="Genomic_DNA"/>
</dbReference>
<dbReference type="GO" id="GO:0005634">
    <property type="term" value="C:nucleus"/>
    <property type="evidence" value="ECO:0007669"/>
    <property type="project" value="UniProtKB-UniRule"/>
</dbReference>
<feature type="region of interest" description="Disordered" evidence="2">
    <location>
        <begin position="280"/>
        <end position="426"/>
    </location>
</feature>
<comment type="caution">
    <text evidence="4">The sequence shown here is derived from an EMBL/GenBank/DDBJ whole genome shotgun (WGS) entry which is preliminary data.</text>
</comment>
<feature type="compositionally biased region" description="Polar residues" evidence="2">
    <location>
        <begin position="676"/>
        <end position="686"/>
    </location>
</feature>
<dbReference type="Gene3D" id="1.10.30.10">
    <property type="entry name" value="High mobility group box domain"/>
    <property type="match status" value="1"/>
</dbReference>
<feature type="compositionally biased region" description="Low complexity" evidence="2">
    <location>
        <begin position="322"/>
        <end position="332"/>
    </location>
</feature>
<feature type="compositionally biased region" description="Low complexity" evidence="2">
    <location>
        <begin position="360"/>
        <end position="373"/>
    </location>
</feature>
<name>A0A2N5UJY2_9BASI</name>
<evidence type="ECO:0000313" key="5">
    <source>
        <dbReference type="Proteomes" id="UP000235392"/>
    </source>
</evidence>
<feature type="region of interest" description="Disordered" evidence="2">
    <location>
        <begin position="1031"/>
        <end position="1056"/>
    </location>
</feature>
<evidence type="ECO:0000259" key="3">
    <source>
        <dbReference type="PROSITE" id="PS50118"/>
    </source>
</evidence>
<feature type="compositionally biased region" description="Low complexity" evidence="2">
    <location>
        <begin position="28"/>
        <end position="46"/>
    </location>
</feature>
<dbReference type="AlphaFoldDB" id="A0A2N5UJY2"/>
<keyword evidence="1" id="KW-0539">Nucleus</keyword>
<feature type="compositionally biased region" description="Polar residues" evidence="2">
    <location>
        <begin position="81"/>
        <end position="91"/>
    </location>
</feature>
<protein>
    <recommendedName>
        <fullName evidence="3">HMG box domain-containing protein</fullName>
    </recommendedName>
</protein>
<dbReference type="InterPro" id="IPR009071">
    <property type="entry name" value="HMG_box_dom"/>
</dbReference>
<sequence>MECPPLSTRVSTRASLFSSAAHRHLSSLNASHLPSSSRPAPATPSSGISPALPRPINGSRLISAPRRLNLVPGSHFSPTSTLCPALSSTQIAPGGGDGQFSDADSDQEGDQDAHKRKKVKPNSSHPKGPSLSQPTKGHAPRPSSQKSTLPHRADTHQARPRTEAVVGRGLAMPSRAKTPRSTNRGLPLPSTSAAIDQELPSPSTSAAIDQGLPLPSTSAAKPSIHRGLSNASAARPSIGTGPSRTPLTYDSKNQLPLATRRLAMLVGMPESSQAIIQSTLSIPPNHPSRSNTSQPHASTSRPRAQSNNGMAGLPASDSMTCSRASSYVSSDSAPRRPKSISSAGASPVVDARQVQAPRSAPATRAVPALAAHPSESGSQARNPIAGPSRDTRTAPATAPGLIAPRYGRASNSSAPDDYTMPTPGSFSIRAPPCAQLLHAYDPSLVSSDASGSAGRAENRMDGFDGSSEMNPSSQPPSTCPPHSPTASSSHAGMRSEISSSAPVNRNKRKPRAKPAPSQVELVRPPPTINGKVSHSRKVPAGYIKRTPNSFLMFRSHVIANKLLPPGVENDNRQISRIVSGLWAGLSEQDLHSWQTAASELRAAARARYPDMKHAPNQKRKDVVRRRRVGQLPGETPKQQAEREKATAAALAQVIISSRGERLDRDRSVESGGVSARPSSSNASTQPSNPPREVSRPQFRAPAFSRSHAPTPRSEYAESTLTNSPVAEVRRSLQRVPEGNGTAPSAARQESMTPRTSVSRLSTENPTTGCPNSAKSTSMELPFTADPAIHGPQQGSSTPANAMPRFDRQASQSSQSTVRPPAFPSAPASSQAAENSSGVPYGQPGTQSQSGGFSHVAPEFEVPESFRDTFSDVMLRALGITAVGLNLDLPASSSLPAPPTTSAVAQLPGFPETSFGMRDRLDSSGLWSQDSALSALGQTTAAEYPFRESTASQGNSSHVAAQGTGPLSFPTLSQPAEPETSNPLDFSSLVDTAYADQLQCDDLNFEAMFLSYQSSNQAMEEARQALATDLTGSGSGTTNGGSATLNPDCTTGFWPDS</sequence>
<proteinExistence type="predicted"/>
<feature type="region of interest" description="Disordered" evidence="2">
    <location>
        <begin position="28"/>
        <end position="59"/>
    </location>
</feature>
<dbReference type="Proteomes" id="UP000235392">
    <property type="component" value="Unassembled WGS sequence"/>
</dbReference>
<feature type="compositionally biased region" description="Basic residues" evidence="2">
    <location>
        <begin position="615"/>
        <end position="628"/>
    </location>
</feature>
<evidence type="ECO:0000256" key="1">
    <source>
        <dbReference type="PROSITE-ProRule" id="PRU00267"/>
    </source>
</evidence>
<evidence type="ECO:0000313" key="4">
    <source>
        <dbReference type="EMBL" id="PLW38078.1"/>
    </source>
</evidence>
<accession>A0A2N5UJY2</accession>
<feature type="compositionally biased region" description="Polar residues" evidence="2">
    <location>
        <begin position="280"/>
        <end position="309"/>
    </location>
</feature>
<feature type="compositionally biased region" description="Polar residues" evidence="2">
    <location>
        <begin position="240"/>
        <end position="252"/>
    </location>
</feature>
<gene>
    <name evidence="4" type="ORF">PCASD_11802</name>
</gene>
<feature type="compositionally biased region" description="Polar residues" evidence="2">
    <location>
        <begin position="179"/>
        <end position="207"/>
    </location>
</feature>
<evidence type="ECO:0000256" key="2">
    <source>
        <dbReference type="SAM" id="MobiDB-lite"/>
    </source>
</evidence>
<dbReference type="GO" id="GO:0003677">
    <property type="term" value="F:DNA binding"/>
    <property type="evidence" value="ECO:0007669"/>
    <property type="project" value="UniProtKB-UniRule"/>
</dbReference>
<dbReference type="InterPro" id="IPR036910">
    <property type="entry name" value="HMG_box_dom_sf"/>
</dbReference>
<feature type="compositionally biased region" description="Polar residues" evidence="2">
    <location>
        <begin position="121"/>
        <end position="135"/>
    </location>
</feature>
<feature type="domain" description="HMG box" evidence="3">
    <location>
        <begin position="543"/>
        <end position="612"/>
    </location>
</feature>
<feature type="region of interest" description="Disordered" evidence="2">
    <location>
        <begin position="81"/>
        <end position="252"/>
    </location>
</feature>
<reference evidence="4 5" key="1">
    <citation type="submission" date="2017-11" db="EMBL/GenBank/DDBJ databases">
        <title>De novo assembly and phasing of dikaryotic genomes from two isolates of Puccinia coronata f. sp. avenae, the causal agent of oat crown rust.</title>
        <authorList>
            <person name="Miller M.E."/>
            <person name="Zhang Y."/>
            <person name="Omidvar V."/>
            <person name="Sperschneider J."/>
            <person name="Schwessinger B."/>
            <person name="Raley C."/>
            <person name="Palmer J.M."/>
            <person name="Garnica D."/>
            <person name="Upadhyaya N."/>
            <person name="Rathjen J."/>
            <person name="Taylor J.M."/>
            <person name="Park R.F."/>
            <person name="Dodds P.N."/>
            <person name="Hirsch C.D."/>
            <person name="Kianian S.F."/>
            <person name="Figueroa M."/>
        </authorList>
    </citation>
    <scope>NUCLEOTIDE SEQUENCE [LARGE SCALE GENOMIC DNA]</scope>
    <source>
        <strain evidence="4">12SD80</strain>
    </source>
</reference>
<dbReference type="PROSITE" id="PS50118">
    <property type="entry name" value="HMG_BOX_2"/>
    <property type="match status" value="1"/>
</dbReference>
<feature type="compositionally biased region" description="Basic and acidic residues" evidence="2">
    <location>
        <begin position="151"/>
        <end position="162"/>
    </location>
</feature>
<feature type="compositionally biased region" description="Polar residues" evidence="2">
    <location>
        <begin position="948"/>
        <end position="958"/>
    </location>
</feature>
<keyword evidence="1" id="KW-0238">DNA-binding</keyword>
<feature type="region of interest" description="Disordered" evidence="2">
    <location>
        <begin position="606"/>
        <end position="645"/>
    </location>
</feature>
<feature type="region of interest" description="Disordered" evidence="2">
    <location>
        <begin position="661"/>
        <end position="854"/>
    </location>
</feature>